<dbReference type="EMBL" id="DXES01000040">
    <property type="protein sequence ID" value="HIX65000.1"/>
    <property type="molecule type" value="Genomic_DNA"/>
</dbReference>
<sequence>MFTALETRSTSVSSTCSLKAGSLTTTATEALSMMGSPFSIWVRIYLYNLIMPTSAERPQPAGEAPEKRDPLPGHVGARLRPAKELLLVNLTELLVADRLDAVFEKFHCCRCDKCKKDVAAIALNSLPAHYVVAEPEALPGLLAQCQTREVSSALVRAVLQVKNHPRH</sequence>
<dbReference type="InterPro" id="IPR019657">
    <property type="entry name" value="ComFB"/>
</dbReference>
<accession>A0A9D1WS33</accession>
<gene>
    <name evidence="1" type="ORF">H9736_01990</name>
</gene>
<dbReference type="AlphaFoldDB" id="A0A9D1WS33"/>
<dbReference type="Proteomes" id="UP000886800">
    <property type="component" value="Unassembled WGS sequence"/>
</dbReference>
<comment type="caution">
    <text evidence="1">The sequence shown here is derived from an EMBL/GenBank/DDBJ whole genome shotgun (WGS) entry which is preliminary data.</text>
</comment>
<proteinExistence type="predicted"/>
<protein>
    <submittedName>
        <fullName evidence="1">Late competence development ComFB family protein</fullName>
    </submittedName>
</protein>
<organism evidence="1 2">
    <name type="scientific">Candidatus Anaerotruncus excrementipullorum</name>
    <dbReference type="NCBI Taxonomy" id="2838465"/>
    <lineage>
        <taxon>Bacteria</taxon>
        <taxon>Bacillati</taxon>
        <taxon>Bacillota</taxon>
        <taxon>Clostridia</taxon>
        <taxon>Eubacteriales</taxon>
        <taxon>Oscillospiraceae</taxon>
        <taxon>Anaerotruncus</taxon>
    </lineage>
</organism>
<reference evidence="1" key="2">
    <citation type="submission" date="2021-04" db="EMBL/GenBank/DDBJ databases">
        <authorList>
            <person name="Gilroy R."/>
        </authorList>
    </citation>
    <scope>NUCLEOTIDE SEQUENCE</scope>
    <source>
        <strain evidence="1">CHK188-5543</strain>
    </source>
</reference>
<evidence type="ECO:0000313" key="2">
    <source>
        <dbReference type="Proteomes" id="UP000886800"/>
    </source>
</evidence>
<name>A0A9D1WS33_9FIRM</name>
<dbReference type="Pfam" id="PF10719">
    <property type="entry name" value="ComFB"/>
    <property type="match status" value="1"/>
</dbReference>
<reference evidence="1" key="1">
    <citation type="journal article" date="2021" name="PeerJ">
        <title>Extensive microbial diversity within the chicken gut microbiome revealed by metagenomics and culture.</title>
        <authorList>
            <person name="Gilroy R."/>
            <person name="Ravi A."/>
            <person name="Getino M."/>
            <person name="Pursley I."/>
            <person name="Horton D.L."/>
            <person name="Alikhan N.F."/>
            <person name="Baker D."/>
            <person name="Gharbi K."/>
            <person name="Hall N."/>
            <person name="Watson M."/>
            <person name="Adriaenssens E.M."/>
            <person name="Foster-Nyarko E."/>
            <person name="Jarju S."/>
            <person name="Secka A."/>
            <person name="Antonio M."/>
            <person name="Oren A."/>
            <person name="Chaudhuri R.R."/>
            <person name="La Ragione R."/>
            <person name="Hildebrand F."/>
            <person name="Pallen M.J."/>
        </authorList>
    </citation>
    <scope>NUCLEOTIDE SEQUENCE</scope>
    <source>
        <strain evidence="1">CHK188-5543</strain>
    </source>
</reference>
<evidence type="ECO:0000313" key="1">
    <source>
        <dbReference type="EMBL" id="HIX65000.1"/>
    </source>
</evidence>